<name>A0A974C882_XENLA</name>
<dbReference type="Proteomes" id="UP000694892">
    <property type="component" value="Chromosome 8L"/>
</dbReference>
<feature type="chain" id="PRO_5037655912" description="Secreted protein" evidence="1">
    <location>
        <begin position="18"/>
        <end position="70"/>
    </location>
</feature>
<organism evidence="2 3">
    <name type="scientific">Xenopus laevis</name>
    <name type="common">African clawed frog</name>
    <dbReference type="NCBI Taxonomy" id="8355"/>
    <lineage>
        <taxon>Eukaryota</taxon>
        <taxon>Metazoa</taxon>
        <taxon>Chordata</taxon>
        <taxon>Craniata</taxon>
        <taxon>Vertebrata</taxon>
        <taxon>Euteleostomi</taxon>
        <taxon>Amphibia</taxon>
        <taxon>Batrachia</taxon>
        <taxon>Anura</taxon>
        <taxon>Pipoidea</taxon>
        <taxon>Pipidae</taxon>
        <taxon>Xenopodinae</taxon>
        <taxon>Xenopus</taxon>
        <taxon>Xenopus</taxon>
    </lineage>
</organism>
<sequence>MVARSYLYKLLLKYILAACTFLQAKISPHVALAKVLRMKPSYCQGKGQMQQIKKKTENRQLKIAGRMILG</sequence>
<evidence type="ECO:0000313" key="2">
    <source>
        <dbReference type="EMBL" id="OCT68407.1"/>
    </source>
</evidence>
<proteinExistence type="predicted"/>
<dbReference type="AlphaFoldDB" id="A0A974C882"/>
<feature type="signal peptide" evidence="1">
    <location>
        <begin position="1"/>
        <end position="17"/>
    </location>
</feature>
<evidence type="ECO:0000256" key="1">
    <source>
        <dbReference type="SAM" id="SignalP"/>
    </source>
</evidence>
<protein>
    <recommendedName>
        <fullName evidence="4">Secreted protein</fullName>
    </recommendedName>
</protein>
<evidence type="ECO:0000313" key="3">
    <source>
        <dbReference type="Proteomes" id="UP000694892"/>
    </source>
</evidence>
<reference evidence="3" key="1">
    <citation type="journal article" date="2016" name="Nature">
        <title>Genome evolution in the allotetraploid frog Xenopus laevis.</title>
        <authorList>
            <person name="Session A.M."/>
            <person name="Uno Y."/>
            <person name="Kwon T."/>
            <person name="Chapman J.A."/>
            <person name="Toyoda A."/>
            <person name="Takahashi S."/>
            <person name="Fukui A."/>
            <person name="Hikosaka A."/>
            <person name="Suzuki A."/>
            <person name="Kondo M."/>
            <person name="van Heeringen S.J."/>
            <person name="Quigley I."/>
            <person name="Heinz S."/>
            <person name="Ogino H."/>
            <person name="Ochi H."/>
            <person name="Hellsten U."/>
            <person name="Lyons J.B."/>
            <person name="Simakov O."/>
            <person name="Putnam N."/>
            <person name="Stites J."/>
            <person name="Kuroki Y."/>
            <person name="Tanaka T."/>
            <person name="Michiue T."/>
            <person name="Watanabe M."/>
            <person name="Bogdanovic O."/>
            <person name="Lister R."/>
            <person name="Georgiou G."/>
            <person name="Paranjpe S.S."/>
            <person name="van Kruijsbergen I."/>
            <person name="Shu S."/>
            <person name="Carlson J."/>
            <person name="Kinoshita T."/>
            <person name="Ohta Y."/>
            <person name="Mawaribuchi S."/>
            <person name="Jenkins J."/>
            <person name="Grimwood J."/>
            <person name="Schmutz J."/>
            <person name="Mitros T."/>
            <person name="Mozaffari S.V."/>
            <person name="Suzuki Y."/>
            <person name="Haramoto Y."/>
            <person name="Yamamoto T.S."/>
            <person name="Takagi C."/>
            <person name="Heald R."/>
            <person name="Miller K."/>
            <person name="Haudenschild C."/>
            <person name="Kitzman J."/>
            <person name="Nakayama T."/>
            <person name="Izutsu Y."/>
            <person name="Robert J."/>
            <person name="Fortriede J."/>
            <person name="Burns K."/>
            <person name="Lotay V."/>
            <person name="Karimi K."/>
            <person name="Yasuoka Y."/>
            <person name="Dichmann D.S."/>
            <person name="Flajnik M.F."/>
            <person name="Houston D.W."/>
            <person name="Shendure J."/>
            <person name="DuPasquier L."/>
            <person name="Vize P.D."/>
            <person name="Zorn A.M."/>
            <person name="Ito M."/>
            <person name="Marcotte E.M."/>
            <person name="Wallingford J.B."/>
            <person name="Ito Y."/>
            <person name="Asashima M."/>
            <person name="Ueno N."/>
            <person name="Matsuda Y."/>
            <person name="Veenstra G.J."/>
            <person name="Fujiyama A."/>
            <person name="Harland R.M."/>
            <person name="Taira M."/>
            <person name="Rokhsar D.S."/>
        </authorList>
    </citation>
    <scope>NUCLEOTIDE SEQUENCE [LARGE SCALE GENOMIC DNA]</scope>
    <source>
        <strain evidence="3">J</strain>
    </source>
</reference>
<dbReference type="EMBL" id="CM004480">
    <property type="protein sequence ID" value="OCT68407.1"/>
    <property type="molecule type" value="Genomic_DNA"/>
</dbReference>
<keyword evidence="1" id="KW-0732">Signal</keyword>
<accession>A0A974C882</accession>
<evidence type="ECO:0008006" key="4">
    <source>
        <dbReference type="Google" id="ProtNLM"/>
    </source>
</evidence>
<gene>
    <name evidence="2" type="ORF">XELAEV_18039706mg</name>
</gene>